<evidence type="ECO:0000256" key="2">
    <source>
        <dbReference type="SAM" id="SignalP"/>
    </source>
</evidence>
<proteinExistence type="predicted"/>
<reference evidence="3 4" key="1">
    <citation type="submission" date="2018-08" db="EMBL/GenBank/DDBJ databases">
        <title>Genomic Encyclopedia of Type Strains, Phase IV (KMG-IV): sequencing the most valuable type-strain genomes for metagenomic binning, comparative biology and taxonomic classification.</title>
        <authorList>
            <person name="Goeker M."/>
        </authorList>
    </citation>
    <scope>NUCLEOTIDE SEQUENCE [LARGE SCALE GENOMIC DNA]</scope>
    <source>
        <strain evidence="3 4">BW863</strain>
    </source>
</reference>
<gene>
    <name evidence="3" type="ORF">DES32_3062</name>
</gene>
<dbReference type="AlphaFoldDB" id="A0A3D9YNX5"/>
<keyword evidence="2" id="KW-0732">Signal</keyword>
<organism evidence="3 4">
    <name type="scientific">Methylovirgula ligni</name>
    <dbReference type="NCBI Taxonomy" id="569860"/>
    <lineage>
        <taxon>Bacteria</taxon>
        <taxon>Pseudomonadati</taxon>
        <taxon>Pseudomonadota</taxon>
        <taxon>Alphaproteobacteria</taxon>
        <taxon>Hyphomicrobiales</taxon>
        <taxon>Beijerinckiaceae</taxon>
        <taxon>Methylovirgula</taxon>
    </lineage>
</organism>
<evidence type="ECO:0000313" key="3">
    <source>
        <dbReference type="EMBL" id="REF84215.1"/>
    </source>
</evidence>
<keyword evidence="4" id="KW-1185">Reference proteome</keyword>
<evidence type="ECO:0000256" key="1">
    <source>
        <dbReference type="SAM" id="MobiDB-lite"/>
    </source>
</evidence>
<dbReference type="Proteomes" id="UP000256900">
    <property type="component" value="Unassembled WGS sequence"/>
</dbReference>
<feature type="region of interest" description="Disordered" evidence="1">
    <location>
        <begin position="74"/>
        <end position="93"/>
    </location>
</feature>
<feature type="chain" id="PRO_5017596040" evidence="2">
    <location>
        <begin position="28"/>
        <end position="142"/>
    </location>
</feature>
<dbReference type="EMBL" id="QUMO01000005">
    <property type="protein sequence ID" value="REF84215.1"/>
    <property type="molecule type" value="Genomic_DNA"/>
</dbReference>
<sequence length="142" mass="15329">MWTSRATFQILCGIACSATLTLAPAAAQQAQPAPKHPYGGGTPLDVVMHTKLWTDVPEMRDFVKAARPPEKSLDYIPTAIGTEPKRPPLRSSAQLQQMEDELENAGVRNETAAGVRTRHFQAVSAAKKKPAPPAKTKTVSAR</sequence>
<name>A0A3D9YNX5_9HYPH</name>
<accession>A0A3D9YNX5</accession>
<comment type="caution">
    <text evidence="3">The sequence shown here is derived from an EMBL/GenBank/DDBJ whole genome shotgun (WGS) entry which is preliminary data.</text>
</comment>
<feature type="signal peptide" evidence="2">
    <location>
        <begin position="1"/>
        <end position="27"/>
    </location>
</feature>
<feature type="region of interest" description="Disordered" evidence="1">
    <location>
        <begin position="117"/>
        <end position="142"/>
    </location>
</feature>
<protein>
    <submittedName>
        <fullName evidence="3">Uncharacterized protein</fullName>
    </submittedName>
</protein>
<evidence type="ECO:0000313" key="4">
    <source>
        <dbReference type="Proteomes" id="UP000256900"/>
    </source>
</evidence>